<keyword evidence="6" id="KW-1185">Reference proteome</keyword>
<feature type="chain" id="PRO_5039058605" evidence="3">
    <location>
        <begin position="32"/>
        <end position="485"/>
    </location>
</feature>
<feature type="compositionally biased region" description="Basic and acidic residues" evidence="2">
    <location>
        <begin position="39"/>
        <end position="57"/>
    </location>
</feature>
<gene>
    <name evidence="5" type="ORF">DYI25_04715</name>
</gene>
<organism evidence="5 6">
    <name type="scientific">Mesobacillus boroniphilus</name>
    <dbReference type="NCBI Taxonomy" id="308892"/>
    <lineage>
        <taxon>Bacteria</taxon>
        <taxon>Bacillati</taxon>
        <taxon>Bacillota</taxon>
        <taxon>Bacilli</taxon>
        <taxon>Bacillales</taxon>
        <taxon>Bacillaceae</taxon>
        <taxon>Mesobacillus</taxon>
    </lineage>
</organism>
<comment type="caution">
    <text evidence="5">The sequence shown here is derived from an EMBL/GenBank/DDBJ whole genome shotgun (WGS) entry which is preliminary data.</text>
</comment>
<dbReference type="InterPro" id="IPR036465">
    <property type="entry name" value="vWFA_dom_sf"/>
</dbReference>
<feature type="coiled-coil region" evidence="1">
    <location>
        <begin position="453"/>
        <end position="480"/>
    </location>
</feature>
<dbReference type="Gene3D" id="3.40.50.410">
    <property type="entry name" value="von Willebrand factor, type A domain"/>
    <property type="match status" value="1"/>
</dbReference>
<proteinExistence type="predicted"/>
<keyword evidence="3" id="KW-0732">Signal</keyword>
<dbReference type="EMBL" id="QTKX01000001">
    <property type="protein sequence ID" value="MBS8263745.1"/>
    <property type="molecule type" value="Genomic_DNA"/>
</dbReference>
<dbReference type="PROSITE" id="PS50234">
    <property type="entry name" value="VWFA"/>
    <property type="match status" value="1"/>
</dbReference>
<keyword evidence="1" id="KW-0175">Coiled coil</keyword>
<evidence type="ECO:0000256" key="2">
    <source>
        <dbReference type="SAM" id="MobiDB-lite"/>
    </source>
</evidence>
<evidence type="ECO:0000256" key="3">
    <source>
        <dbReference type="SAM" id="SignalP"/>
    </source>
</evidence>
<sequence>MFLHSENAKRRIFVKRYSLLLFLITSLVLSACSGDEPEKEVVAETPPKEDVKKEETKQSKIDHLKNISLEVTEESLIGLEPGSMMGDLSYEKDIEDIGFNTPELDLQLKNKLPVKLDELAKETDDLETIKKGLVYMLASPHYKEIIGNANAYEPHFEEPYLPDPTKAEGEEETKTSERAIILLDASSSMLQQAGGSVKMEIAKDAVKSFAKTIGQSSEVSLVVYGHKGSDSDADKVVSCTGIEEVYPMGKYEKEDFHGAVHSFESKGWTPLASAIQKAGEISGGYDGNTTIYIVSDGAETCDGDPIQASKDLIAKNADSSVNIIGFDVDSKTENQLKAVAEAGNGEYFKANNPEELKNTIQYEWLPSTLDLAFAFTMAPDGWDMVEEYKSADKYPLELWTVGRKEAHRLIDAAAIMSENGWITDEQYSELRDWGFERSEAMKELHYAMSKTNREKADTESKEIRQRVDEWTDKMKELKKERGDTW</sequence>
<feature type="domain" description="VWFA" evidence="4">
    <location>
        <begin position="178"/>
        <end position="369"/>
    </location>
</feature>
<dbReference type="Proteomes" id="UP000761411">
    <property type="component" value="Unassembled WGS sequence"/>
</dbReference>
<evidence type="ECO:0000256" key="1">
    <source>
        <dbReference type="SAM" id="Coils"/>
    </source>
</evidence>
<protein>
    <submittedName>
        <fullName evidence="5">VWA domain-containing protein</fullName>
    </submittedName>
</protein>
<reference evidence="5 6" key="1">
    <citation type="journal article" date="2021" name="Microorganisms">
        <title>Bacterial Dimethylsulfoniopropionate Biosynthesis in the East China Sea.</title>
        <authorList>
            <person name="Liu J."/>
            <person name="Zhang Y."/>
            <person name="Liu J."/>
            <person name="Zhong H."/>
            <person name="Williams B.T."/>
            <person name="Zheng Y."/>
            <person name="Curson A.R.J."/>
            <person name="Sun C."/>
            <person name="Sun H."/>
            <person name="Song D."/>
            <person name="Wagner Mackenzie B."/>
            <person name="Bermejo Martinez A."/>
            <person name="Todd J.D."/>
            <person name="Zhang X.H."/>
        </authorList>
    </citation>
    <scope>NUCLEOTIDE SEQUENCE [LARGE SCALE GENOMIC DNA]</scope>
    <source>
        <strain evidence="5 6">ESS08</strain>
    </source>
</reference>
<dbReference type="SMART" id="SM00327">
    <property type="entry name" value="VWA"/>
    <property type="match status" value="1"/>
</dbReference>
<dbReference type="InterPro" id="IPR002035">
    <property type="entry name" value="VWF_A"/>
</dbReference>
<accession>A0A944CIC3</accession>
<evidence type="ECO:0000313" key="5">
    <source>
        <dbReference type="EMBL" id="MBS8263745.1"/>
    </source>
</evidence>
<evidence type="ECO:0000259" key="4">
    <source>
        <dbReference type="PROSITE" id="PS50234"/>
    </source>
</evidence>
<dbReference type="AlphaFoldDB" id="A0A944CIC3"/>
<evidence type="ECO:0000313" key="6">
    <source>
        <dbReference type="Proteomes" id="UP000761411"/>
    </source>
</evidence>
<name>A0A944CIC3_9BACI</name>
<dbReference type="Pfam" id="PF00092">
    <property type="entry name" value="VWA"/>
    <property type="match status" value="1"/>
</dbReference>
<feature type="region of interest" description="Disordered" evidence="2">
    <location>
        <begin position="36"/>
        <end position="57"/>
    </location>
</feature>
<feature type="signal peptide" evidence="3">
    <location>
        <begin position="1"/>
        <end position="31"/>
    </location>
</feature>
<dbReference type="SUPFAM" id="SSF53300">
    <property type="entry name" value="vWA-like"/>
    <property type="match status" value="1"/>
</dbReference>